<gene>
    <name evidence="7" type="ORF">ALPR1_04563</name>
</gene>
<dbReference type="Proteomes" id="UP000003919">
    <property type="component" value="Chromosome"/>
</dbReference>
<dbReference type="PANTHER" id="PTHR43668:SF4">
    <property type="entry name" value="ALLANTOINASE"/>
    <property type="match status" value="1"/>
</dbReference>
<dbReference type="eggNOG" id="COG0044">
    <property type="taxonomic scope" value="Bacteria"/>
</dbReference>
<proteinExistence type="inferred from homology"/>
<dbReference type="InterPro" id="IPR002195">
    <property type="entry name" value="Dihydroorotase_CS"/>
</dbReference>
<dbReference type="InterPro" id="IPR032466">
    <property type="entry name" value="Metal_Hydrolase"/>
</dbReference>
<evidence type="ECO:0000256" key="5">
    <source>
        <dbReference type="ARBA" id="ARBA00022801"/>
    </source>
</evidence>
<name>A3I281_9BACT</name>
<sequence>MNLIESMKSILITGANIVNEGRISPGDVLVINGRISKIGSDLSSEQADTHIEAKGKYLLPGLIDDQVHFREPGLTHKAEIYTEAKAGVAGGTTSYMEMPNTIPQATTVELLEDKYDRAAEVSLANYSFFMGATNDNLDEILKIDFKNVCGLKIFQGSSTGNMVVDNIESLEGIFKECKALIAIHSENDFIIKANLDKFLEIYGEDIPVKFHPKIRSEEACYDASSRAVAMAKKYGTRLHILHISTAKELELFDNTIPLQEKKITSEACIHHLWFAEEDYEEKGTLIKWNPAVKTSKDRDAIFQAVLDDRIDVIATDHAPHTLEEKSNPYTKAPSGGPLNQHSLVAMLDFYHQGKISLEMIVQKMSHNPAILFEIEKRGFIKEGYFADLVLVDLDSPWTVSKENILSKCGWSPFEGHTFKSKVTHTIVSGHLAYEEGTFHEEKNGERLRFLRNY</sequence>
<evidence type="ECO:0000313" key="8">
    <source>
        <dbReference type="Proteomes" id="UP000003919"/>
    </source>
</evidence>
<dbReference type="Gene3D" id="3.20.20.140">
    <property type="entry name" value="Metal-dependent hydrolases"/>
    <property type="match status" value="1"/>
</dbReference>
<comment type="cofactor">
    <cofactor evidence="1">
        <name>Zn(2+)</name>
        <dbReference type="ChEBI" id="CHEBI:29105"/>
    </cofactor>
</comment>
<evidence type="ECO:0000256" key="1">
    <source>
        <dbReference type="ARBA" id="ARBA00001947"/>
    </source>
</evidence>
<comment type="caution">
    <text evidence="7">The sequence shown here is derived from an EMBL/GenBank/DDBJ whole genome shotgun (WGS) entry which is preliminary data.</text>
</comment>
<evidence type="ECO:0000313" key="7">
    <source>
        <dbReference type="EMBL" id="EAZ79485.1"/>
    </source>
</evidence>
<dbReference type="Gene3D" id="2.30.40.10">
    <property type="entry name" value="Urease, subunit C, domain 1"/>
    <property type="match status" value="1"/>
</dbReference>
<comment type="similarity">
    <text evidence="3">Belongs to the metallo-dependent hydrolases superfamily. DHOase family. Class I DHOase subfamily.</text>
</comment>
<evidence type="ECO:0000259" key="6">
    <source>
        <dbReference type="Pfam" id="PF01979"/>
    </source>
</evidence>
<feature type="domain" description="Amidohydrolase-related" evidence="6">
    <location>
        <begin position="57"/>
        <end position="431"/>
    </location>
</feature>
<evidence type="ECO:0000256" key="2">
    <source>
        <dbReference type="ARBA" id="ARBA00002368"/>
    </source>
</evidence>
<dbReference type="HOGENOM" id="CLU_015572_1_1_10"/>
<dbReference type="SUPFAM" id="SSF51556">
    <property type="entry name" value="Metallo-dependent hydrolases"/>
    <property type="match status" value="1"/>
</dbReference>
<dbReference type="GO" id="GO:0006145">
    <property type="term" value="P:purine nucleobase catabolic process"/>
    <property type="evidence" value="ECO:0007669"/>
    <property type="project" value="TreeGrafter"/>
</dbReference>
<evidence type="ECO:0000256" key="4">
    <source>
        <dbReference type="ARBA" id="ARBA00022723"/>
    </source>
</evidence>
<dbReference type="InterPro" id="IPR011059">
    <property type="entry name" value="Metal-dep_hydrolase_composite"/>
</dbReference>
<keyword evidence="4" id="KW-0479">Metal-binding</keyword>
<dbReference type="Pfam" id="PF01979">
    <property type="entry name" value="Amidohydro_1"/>
    <property type="match status" value="1"/>
</dbReference>
<dbReference type="EMBL" id="CM001023">
    <property type="protein sequence ID" value="EAZ79485.1"/>
    <property type="molecule type" value="Genomic_DNA"/>
</dbReference>
<reference evidence="7 8" key="1">
    <citation type="journal article" date="2011" name="J. Bacteriol.">
        <title>Complete genome sequence of Algoriphagus sp. PR1, bacterial prey of a colony-forming choanoflagellate.</title>
        <authorList>
            <person name="Alegado R.A."/>
            <person name="Ferriera S."/>
            <person name="Nusbaum C."/>
            <person name="Young S.K."/>
            <person name="Zeng Q."/>
            <person name="Imamovic A."/>
            <person name="Fairclough S.R."/>
            <person name="King N."/>
        </authorList>
    </citation>
    <scope>NUCLEOTIDE SEQUENCE [LARGE SCALE GENOMIC DNA]</scope>
    <source>
        <strain evidence="7 8">PR1</strain>
    </source>
</reference>
<accession>A3I281</accession>
<dbReference type="InterPro" id="IPR006680">
    <property type="entry name" value="Amidohydro-rel"/>
</dbReference>
<evidence type="ECO:0000256" key="3">
    <source>
        <dbReference type="ARBA" id="ARBA00010286"/>
    </source>
</evidence>
<protein>
    <submittedName>
        <fullName evidence="7">Dihydroorotase</fullName>
    </submittedName>
</protein>
<dbReference type="EMBL" id="AAXU02000001">
    <property type="protein sequence ID" value="EAZ79485.1"/>
    <property type="molecule type" value="Genomic_DNA"/>
</dbReference>
<dbReference type="CDD" id="cd01318">
    <property type="entry name" value="DHOase_IIb"/>
    <property type="match status" value="1"/>
</dbReference>
<dbReference type="GO" id="GO:0046872">
    <property type="term" value="F:metal ion binding"/>
    <property type="evidence" value="ECO:0007669"/>
    <property type="project" value="UniProtKB-KW"/>
</dbReference>
<comment type="function">
    <text evidence="2">Catalyzes the reversible cyclization of carbamoyl aspartate to dihydroorotate.</text>
</comment>
<dbReference type="GO" id="GO:0005737">
    <property type="term" value="C:cytoplasm"/>
    <property type="evidence" value="ECO:0007669"/>
    <property type="project" value="TreeGrafter"/>
</dbReference>
<keyword evidence="8" id="KW-1185">Reference proteome</keyword>
<dbReference type="PANTHER" id="PTHR43668">
    <property type="entry name" value="ALLANTOINASE"/>
    <property type="match status" value="1"/>
</dbReference>
<dbReference type="NCBIfam" id="TIGR00857">
    <property type="entry name" value="pyrC_multi"/>
    <property type="match status" value="1"/>
</dbReference>
<dbReference type="AlphaFoldDB" id="A3I281"/>
<dbReference type="STRING" id="388413.ALPR1_04563"/>
<dbReference type="NCBIfam" id="NF006688">
    <property type="entry name" value="PRK09236.1"/>
    <property type="match status" value="1"/>
</dbReference>
<dbReference type="PROSITE" id="PS00483">
    <property type="entry name" value="DIHYDROOROTASE_2"/>
    <property type="match status" value="1"/>
</dbReference>
<dbReference type="GO" id="GO:0004038">
    <property type="term" value="F:allantoinase activity"/>
    <property type="evidence" value="ECO:0007669"/>
    <property type="project" value="TreeGrafter"/>
</dbReference>
<dbReference type="InterPro" id="IPR050138">
    <property type="entry name" value="DHOase/Allantoinase_Hydrolase"/>
</dbReference>
<keyword evidence="5" id="KW-0378">Hydrolase</keyword>
<organism evidence="7 8">
    <name type="scientific">Algoriphagus machipongonensis</name>
    <dbReference type="NCBI Taxonomy" id="388413"/>
    <lineage>
        <taxon>Bacteria</taxon>
        <taxon>Pseudomonadati</taxon>
        <taxon>Bacteroidota</taxon>
        <taxon>Cytophagia</taxon>
        <taxon>Cytophagales</taxon>
        <taxon>Cyclobacteriaceae</taxon>
        <taxon>Algoriphagus</taxon>
    </lineage>
</organism>
<dbReference type="SUPFAM" id="SSF51338">
    <property type="entry name" value="Composite domain of metallo-dependent hydrolases"/>
    <property type="match status" value="1"/>
</dbReference>